<reference evidence="2 3" key="1">
    <citation type="submission" date="2024-02" db="EMBL/GenBank/DDBJ databases">
        <authorList>
            <person name="Vignale AGUSTIN F."/>
            <person name="Sosa J E."/>
            <person name="Modenutti C."/>
        </authorList>
    </citation>
    <scope>NUCLEOTIDE SEQUENCE [LARGE SCALE GENOMIC DNA]</scope>
</reference>
<accession>A0ABC8UGI1</accession>
<evidence type="ECO:0000259" key="1">
    <source>
        <dbReference type="Pfam" id="PF10536"/>
    </source>
</evidence>
<dbReference type="Proteomes" id="UP001642360">
    <property type="component" value="Unassembled WGS sequence"/>
</dbReference>
<organism evidence="2 3">
    <name type="scientific">Ilex paraguariensis</name>
    <name type="common">yerba mate</name>
    <dbReference type="NCBI Taxonomy" id="185542"/>
    <lineage>
        <taxon>Eukaryota</taxon>
        <taxon>Viridiplantae</taxon>
        <taxon>Streptophyta</taxon>
        <taxon>Embryophyta</taxon>
        <taxon>Tracheophyta</taxon>
        <taxon>Spermatophyta</taxon>
        <taxon>Magnoliopsida</taxon>
        <taxon>eudicotyledons</taxon>
        <taxon>Gunneridae</taxon>
        <taxon>Pentapetalae</taxon>
        <taxon>asterids</taxon>
        <taxon>campanulids</taxon>
        <taxon>Aquifoliales</taxon>
        <taxon>Aquifoliaceae</taxon>
        <taxon>Ilex</taxon>
    </lineage>
</organism>
<gene>
    <name evidence="2" type="ORF">ILEXP_LOCUS50097</name>
</gene>
<dbReference type="Pfam" id="PF10536">
    <property type="entry name" value="PMD"/>
    <property type="match status" value="1"/>
</dbReference>
<dbReference type="PANTHER" id="PTHR46033">
    <property type="entry name" value="PROTEIN MAIN-LIKE 2"/>
    <property type="match status" value="1"/>
</dbReference>
<dbReference type="InterPro" id="IPR044824">
    <property type="entry name" value="MAIN-like"/>
</dbReference>
<feature type="domain" description="Aminotransferase-like plant mobile" evidence="1">
    <location>
        <begin position="109"/>
        <end position="472"/>
    </location>
</feature>
<evidence type="ECO:0000313" key="3">
    <source>
        <dbReference type="Proteomes" id="UP001642360"/>
    </source>
</evidence>
<name>A0ABC8UGI1_9AQUA</name>
<evidence type="ECO:0000313" key="2">
    <source>
        <dbReference type="EMBL" id="CAK9180138.1"/>
    </source>
</evidence>
<dbReference type="PANTHER" id="PTHR46033:SF67">
    <property type="entry name" value="AMINOTRANSFERASE-LIKE, PLANT MOBILE DOMAIN FAMILY PROTEIN"/>
    <property type="match status" value="1"/>
</dbReference>
<comment type="caution">
    <text evidence="2">The sequence shown here is derived from an EMBL/GenBank/DDBJ whole genome shotgun (WGS) entry which is preliminary data.</text>
</comment>
<dbReference type="Gene3D" id="1.10.510.10">
    <property type="entry name" value="Transferase(Phosphotransferase) domain 1"/>
    <property type="match status" value="1"/>
</dbReference>
<dbReference type="AlphaFoldDB" id="A0ABC8UGI1"/>
<proteinExistence type="predicted"/>
<sequence>MSLQKSRFFECFYSEKMAESFEDVILEEREEVMVSPTGGNPTLRNAHFLKPIVTSIDGPPLKLSSLSLSSESEWPLKVSFNGWRDPLLKWKTWVDRMHSLYQYVWKEAGIYEAIMGSTYKIYRNYYLVFGLAERWCWETKTFVFPWGEATITLEDMMILGGFSVLGAPVSKPLETQELVEIEENLKQAHKDLVKSKSQKAHHFQWINCFMGTGSKFEHVAFLSLWLSRFVFPGNGYNTVGKYVFPIAIHLARGTRIALAPPVLASLYRDLSLLKEAISASAELGGDESENSFLALSVWAPLALVQIWGWERLPPLQPKPNFLNFGDPRLARWHQMKKLNIGNVRLAIDSSADSFLWRPYAIAVDNWLMPKFYKEKEEWVSGNLVWDEEFESFARCLRVCELVGIDCIEQYLPHRVAMQFGMDQDLPGWVSQSDWTPEIAWQNYSRPIRDVKLYIPPRLFESDVTIQYAQWWKQSVLAPQDAITGVVRRPRTLRRSKRLCNISERMKGGNEADVPPKRVDIGGNQNTMLHNLKGWKGINNADVPSDFPPMCVDVEGNQNTQLQNLKGRKGSNNADGPPGFPPMCVDVEGNQNTLLQNLKGRKGSNNADVPPGFPPMCVDVEGNQNTLLQNLKGRKGGNNADVPPGFPPMCVDVEGNQNTPLQNLKGRKGGNNADVPPGFLPMCVDVEGNQNTLLQNLEGRKGGNDADVPPGFPPKRVNVEENQHTSLHNFRDRKGGSDAYVPPGFPPICVNIDGHQYTLLHKLKEMKGAINVDVPPGFMPKPASGVENLQNPVGILQAKNKHHSGEERLTCNDKHFLAAQFQFLSSSTASNGDFVRESLMKPGEKIKQAEAATVKSETGIEHENQSKAGSSIHCTISINPKKAKAVALLLLTYRRWNLRIELANLREWLAEIADRKEDELLFAFHVRRKTLEKVIGKKHSGSHRRPSDWNSRMIIAEGAARGLEYLHETANPPVIYRDFTVSNIPEIHHSVKVFQNCDESLALKFTMLPILKAQTFVQKTKRKFDVLADPLPEGNFYPIRGPYQALAIAAMCLQEEASVQPLVSNIVTTLEYLFISKIDEAVGAEMTRIVLELDN</sequence>
<dbReference type="SUPFAM" id="SSF56112">
    <property type="entry name" value="Protein kinase-like (PK-like)"/>
    <property type="match status" value="1"/>
</dbReference>
<dbReference type="InterPro" id="IPR019557">
    <property type="entry name" value="AminoTfrase-like_pln_mobile"/>
</dbReference>
<keyword evidence="3" id="KW-1185">Reference proteome</keyword>
<dbReference type="EMBL" id="CAUOFW020007659">
    <property type="protein sequence ID" value="CAK9180138.1"/>
    <property type="molecule type" value="Genomic_DNA"/>
</dbReference>
<protein>
    <recommendedName>
        <fullName evidence="1">Aminotransferase-like plant mobile domain-containing protein</fullName>
    </recommendedName>
</protein>
<dbReference type="InterPro" id="IPR011009">
    <property type="entry name" value="Kinase-like_dom_sf"/>
</dbReference>